<gene>
    <name evidence="1" type="primary">AVEN_14201_1</name>
    <name evidence="1" type="ORF">NPIL_459331</name>
</gene>
<evidence type="ECO:0000313" key="1">
    <source>
        <dbReference type="EMBL" id="GFT11809.1"/>
    </source>
</evidence>
<comment type="caution">
    <text evidence="1">The sequence shown here is derived from an EMBL/GenBank/DDBJ whole genome shotgun (WGS) entry which is preliminary data.</text>
</comment>
<dbReference type="EMBL" id="BMAW01057586">
    <property type="protein sequence ID" value="GFT11809.1"/>
    <property type="molecule type" value="Genomic_DNA"/>
</dbReference>
<sequence>MESLEAYLGIKVVYSEFSAEYKKLQPTEKAFEDTDFEEGYCIPYLNIYRFINLTSKLRGVFNTKSKTSNGKSLNDMLCAEEVIQKDIYAIILHFRKRMCAFTSDIENLYHKQR</sequence>
<dbReference type="OrthoDB" id="6428405at2759"/>
<dbReference type="Proteomes" id="UP000887013">
    <property type="component" value="Unassembled WGS sequence"/>
</dbReference>
<dbReference type="AlphaFoldDB" id="A0A8X6NGE4"/>
<proteinExistence type="predicted"/>
<evidence type="ECO:0000313" key="2">
    <source>
        <dbReference type="Proteomes" id="UP000887013"/>
    </source>
</evidence>
<organism evidence="1 2">
    <name type="scientific">Nephila pilipes</name>
    <name type="common">Giant wood spider</name>
    <name type="synonym">Nephila maculata</name>
    <dbReference type="NCBI Taxonomy" id="299642"/>
    <lineage>
        <taxon>Eukaryota</taxon>
        <taxon>Metazoa</taxon>
        <taxon>Ecdysozoa</taxon>
        <taxon>Arthropoda</taxon>
        <taxon>Chelicerata</taxon>
        <taxon>Arachnida</taxon>
        <taxon>Araneae</taxon>
        <taxon>Araneomorphae</taxon>
        <taxon>Entelegynae</taxon>
        <taxon>Araneoidea</taxon>
        <taxon>Nephilidae</taxon>
        <taxon>Nephila</taxon>
    </lineage>
</organism>
<reference evidence="1" key="1">
    <citation type="submission" date="2020-08" db="EMBL/GenBank/DDBJ databases">
        <title>Multicomponent nature underlies the extraordinary mechanical properties of spider dragline silk.</title>
        <authorList>
            <person name="Kono N."/>
            <person name="Nakamura H."/>
            <person name="Mori M."/>
            <person name="Yoshida Y."/>
            <person name="Ohtoshi R."/>
            <person name="Malay A.D."/>
            <person name="Moran D.A.P."/>
            <person name="Tomita M."/>
            <person name="Numata K."/>
            <person name="Arakawa K."/>
        </authorList>
    </citation>
    <scope>NUCLEOTIDE SEQUENCE</scope>
</reference>
<accession>A0A8X6NGE4</accession>
<keyword evidence="2" id="KW-1185">Reference proteome</keyword>
<name>A0A8X6NGE4_NEPPI</name>
<protein>
    <submittedName>
        <fullName evidence="1">Uncharacterized protein</fullName>
    </submittedName>
</protein>